<reference evidence="2" key="1">
    <citation type="submission" date="2016-11" db="UniProtKB">
        <authorList>
            <consortium name="WormBaseParasite"/>
        </authorList>
    </citation>
    <scope>IDENTIFICATION</scope>
    <source>
        <strain evidence="2">KR3021</strain>
    </source>
</reference>
<sequence length="259" mass="28944">MIIKASLSNVTATAPRSVSSLLNVRAKHVLPDLPYDYDDLEPVISTEIMKLHHQKHHNTYVNGLNEVEEKIAEANARGDLKTSIALQNNLKFHGGGHLNHSIFWTNLAKDGGEPSNELMEAVKRDFGTLENLQKTLSAKSIGVQGSGWGWLGYCQSQGILKVATCQNQDPLEPSTGLIPLFGIDVWEHAYYLQYRNVRPDYVNQIWKIANWKNISERYHNAVALEHEKKEAQKPVDEKRGKKGSIDAPVDSKETVVPGV</sequence>
<proteinExistence type="predicted"/>
<evidence type="ECO:0000313" key="1">
    <source>
        <dbReference type="Proteomes" id="UP000095286"/>
    </source>
</evidence>
<dbReference type="WBParaSite" id="RSKR_0000015300.1">
    <property type="protein sequence ID" value="RSKR_0000015300.1"/>
    <property type="gene ID" value="RSKR_0000015300"/>
</dbReference>
<organism evidence="1 2">
    <name type="scientific">Rhabditophanes sp. KR3021</name>
    <dbReference type="NCBI Taxonomy" id="114890"/>
    <lineage>
        <taxon>Eukaryota</taxon>
        <taxon>Metazoa</taxon>
        <taxon>Ecdysozoa</taxon>
        <taxon>Nematoda</taxon>
        <taxon>Chromadorea</taxon>
        <taxon>Rhabditida</taxon>
        <taxon>Tylenchina</taxon>
        <taxon>Panagrolaimomorpha</taxon>
        <taxon>Strongyloidoidea</taxon>
        <taxon>Alloionematidae</taxon>
        <taxon>Rhabditophanes</taxon>
    </lineage>
</organism>
<dbReference type="Proteomes" id="UP000095286">
    <property type="component" value="Unplaced"/>
</dbReference>
<protein>
    <submittedName>
        <fullName evidence="2">Superoxide dismutase</fullName>
    </submittedName>
</protein>
<evidence type="ECO:0000313" key="2">
    <source>
        <dbReference type="WBParaSite" id="RSKR_0000015300.1"/>
    </source>
</evidence>
<accession>A0AC35TFX9</accession>
<name>A0AC35TFX9_9BILA</name>